<organism evidence="2 3">
    <name type="scientific">Fusarium flagelliforme</name>
    <dbReference type="NCBI Taxonomy" id="2675880"/>
    <lineage>
        <taxon>Eukaryota</taxon>
        <taxon>Fungi</taxon>
        <taxon>Dikarya</taxon>
        <taxon>Ascomycota</taxon>
        <taxon>Pezizomycotina</taxon>
        <taxon>Sordariomycetes</taxon>
        <taxon>Hypocreomycetidae</taxon>
        <taxon>Hypocreales</taxon>
        <taxon>Nectriaceae</taxon>
        <taxon>Fusarium</taxon>
        <taxon>Fusarium incarnatum-equiseti species complex</taxon>
    </lineage>
</organism>
<feature type="transmembrane region" description="Helical" evidence="1">
    <location>
        <begin position="321"/>
        <end position="347"/>
    </location>
</feature>
<dbReference type="STRING" id="2594813.A0A395MJ43"/>
<dbReference type="AlphaFoldDB" id="A0A395MJ43"/>
<sequence>MRSPPPPPRESRLRRALYALPFLAITALMTRAFGMAESIGPIIEERVQSSVFKAPEVNVPLIKNFYGVPGLDDIFNVVTVAFTNLQFFFDKKAYWQSLVFLTDFAGMYAVIMVESFRPGNTFLVAKYPVFFLLLSQIIAIGCTAPIFFFLAYVFAPEHKLPALTLGRLGAGSYRALLPVLVLSYYLPHFPSYFSASLEKRNWWNWIWQLYPVWGSGLMFLLSRALGYENKVPKADRNKLRIDMGLCSFISMLTWWYTVASMKDSIFEVFVPQYLITFPQDPDVGLRTVIQFDYICSFTAGYLWLAYHFRDLEKVGICRVPWLTAIGVCVVLGFLVGPGTLFPILWLLRKELLITAEKRTKESED</sequence>
<dbReference type="Proteomes" id="UP000265631">
    <property type="component" value="Unassembled WGS sequence"/>
</dbReference>
<gene>
    <name evidence="2" type="ORF">FIE12Z_7681</name>
</gene>
<feature type="transmembrane region" description="Helical" evidence="1">
    <location>
        <begin position="16"/>
        <end position="34"/>
    </location>
</feature>
<proteinExistence type="predicted"/>
<comment type="caution">
    <text evidence="2">The sequence shown here is derived from an EMBL/GenBank/DDBJ whole genome shotgun (WGS) entry which is preliminary data.</text>
</comment>
<accession>A0A395MJ43</accession>
<reference evidence="2 3" key="1">
    <citation type="journal article" date="2018" name="PLoS Pathog.">
        <title>Evolution of structural diversity of trichothecenes, a family of toxins produced by plant pathogenic and entomopathogenic fungi.</title>
        <authorList>
            <person name="Proctor R.H."/>
            <person name="McCormick S.P."/>
            <person name="Kim H.S."/>
            <person name="Cardoza R.E."/>
            <person name="Stanley A.M."/>
            <person name="Lindo L."/>
            <person name="Kelly A."/>
            <person name="Brown D.W."/>
            <person name="Lee T."/>
            <person name="Vaughan M.M."/>
            <person name="Alexander N.J."/>
            <person name="Busman M."/>
            <person name="Gutierrez S."/>
        </authorList>
    </citation>
    <scope>NUCLEOTIDE SEQUENCE [LARGE SCALE GENOMIC DNA]</scope>
    <source>
        <strain evidence="2 3">NRRL 13405</strain>
    </source>
</reference>
<protein>
    <submittedName>
        <fullName evidence="2">Uncharacterized protein</fullName>
    </submittedName>
</protein>
<keyword evidence="1" id="KW-1133">Transmembrane helix</keyword>
<feature type="transmembrane region" description="Helical" evidence="1">
    <location>
        <begin position="239"/>
        <end position="257"/>
    </location>
</feature>
<keyword evidence="1" id="KW-0812">Transmembrane</keyword>
<feature type="transmembrane region" description="Helical" evidence="1">
    <location>
        <begin position="93"/>
        <end position="111"/>
    </location>
</feature>
<keyword evidence="1" id="KW-0472">Membrane</keyword>
<evidence type="ECO:0000313" key="3">
    <source>
        <dbReference type="Proteomes" id="UP000265631"/>
    </source>
</evidence>
<name>A0A395MJ43_9HYPO</name>
<dbReference type="OrthoDB" id="89349at2759"/>
<keyword evidence="3" id="KW-1185">Reference proteome</keyword>
<evidence type="ECO:0000256" key="1">
    <source>
        <dbReference type="SAM" id="Phobius"/>
    </source>
</evidence>
<evidence type="ECO:0000313" key="2">
    <source>
        <dbReference type="EMBL" id="RFN47958.1"/>
    </source>
</evidence>
<feature type="transmembrane region" description="Helical" evidence="1">
    <location>
        <begin position="205"/>
        <end position="227"/>
    </location>
</feature>
<feature type="transmembrane region" description="Helical" evidence="1">
    <location>
        <begin position="131"/>
        <end position="154"/>
    </location>
</feature>
<dbReference type="EMBL" id="PXXK01000222">
    <property type="protein sequence ID" value="RFN47958.1"/>
    <property type="molecule type" value="Genomic_DNA"/>
</dbReference>